<evidence type="ECO:0000313" key="9">
    <source>
        <dbReference type="Proteomes" id="UP001214976"/>
    </source>
</evidence>
<dbReference type="Pfam" id="PF02954">
    <property type="entry name" value="HTH_8"/>
    <property type="match status" value="1"/>
</dbReference>
<dbReference type="EMBL" id="JARQTW010000007">
    <property type="protein sequence ID" value="MDG2949502.1"/>
    <property type="molecule type" value="Genomic_DNA"/>
</dbReference>
<evidence type="ECO:0000259" key="7">
    <source>
        <dbReference type="PROSITE" id="PS50110"/>
    </source>
</evidence>
<dbReference type="Gene3D" id="3.40.50.2300">
    <property type="match status" value="1"/>
</dbReference>
<protein>
    <submittedName>
        <fullName evidence="8">Sigma-54 dependent transcriptional regulator</fullName>
    </submittedName>
</protein>
<feature type="domain" description="Response regulatory" evidence="7">
    <location>
        <begin position="6"/>
        <end position="124"/>
    </location>
</feature>
<dbReference type="InterPro" id="IPR001789">
    <property type="entry name" value="Sig_transdc_resp-reg_receiver"/>
</dbReference>
<evidence type="ECO:0000256" key="5">
    <source>
        <dbReference type="PROSITE-ProRule" id="PRU00169"/>
    </source>
</evidence>
<dbReference type="Gene3D" id="1.10.10.60">
    <property type="entry name" value="Homeodomain-like"/>
    <property type="match status" value="1"/>
</dbReference>
<dbReference type="PANTHER" id="PTHR32071:SF29">
    <property type="entry name" value="PHOSPHOGLYCERATE TRANSPORT SYSTEM TRANSCRIPTIONAL REGULATORY PROTEIN PGTA"/>
    <property type="match status" value="1"/>
</dbReference>
<sequence>MKNKSQVLLIDDDPDVLQAYQALLALESDEKGYEIIALNNPLDAEPIITEDWQGVVVSDIYMPQFSGWQLLERLHEKDKNLPVILITGHGDVPMAIDAMQKGAFYFIEKPVDPERLLQQIDLALTQRQAQLALKHWQQQELETHLIGQSKWIKNLRRRLQQLSQTDLPIFIFGEIGTGKTLTAHYLHELAKTRFPQKQCLELLSECDTEELQSQLNAAQNTTFIIKNIEYLTNAAQKLLAQFILRNPNARIIAVSQYSPQQLLAQAKLLPELFYSFSLTQIECLPLSHRTSDIEPLFRHYLAVTCEKLNKKKPSITEAFIKQLLSQQWLGNISQLIHTAELYAVGITVQNDNLHFTQDRQSELSLDSLIEEYEKNIIADVLDRFQGKINDAAAYLQIPRKKLYLRMKKYDLNKEDYKE</sequence>
<evidence type="ECO:0000256" key="4">
    <source>
        <dbReference type="ARBA" id="ARBA00023163"/>
    </source>
</evidence>
<dbReference type="CDD" id="cd17549">
    <property type="entry name" value="REC_DctD-like"/>
    <property type="match status" value="1"/>
</dbReference>
<dbReference type="GO" id="GO:0000160">
    <property type="term" value="P:phosphorelay signal transduction system"/>
    <property type="evidence" value="ECO:0007669"/>
    <property type="project" value="InterPro"/>
</dbReference>
<evidence type="ECO:0000259" key="6">
    <source>
        <dbReference type="PROSITE" id="PS50045"/>
    </source>
</evidence>
<keyword evidence="1" id="KW-0547">Nucleotide-binding</keyword>
<dbReference type="GO" id="GO:0006355">
    <property type="term" value="P:regulation of DNA-templated transcription"/>
    <property type="evidence" value="ECO:0007669"/>
    <property type="project" value="InterPro"/>
</dbReference>
<dbReference type="SUPFAM" id="SSF52172">
    <property type="entry name" value="CheY-like"/>
    <property type="match status" value="1"/>
</dbReference>
<dbReference type="PANTHER" id="PTHR32071">
    <property type="entry name" value="TRANSCRIPTIONAL REGULATORY PROTEIN"/>
    <property type="match status" value="1"/>
</dbReference>
<comment type="caution">
    <text evidence="8">The sequence shown here is derived from an EMBL/GenBank/DDBJ whole genome shotgun (WGS) entry which is preliminary data.</text>
</comment>
<dbReference type="SUPFAM" id="SSF52540">
    <property type="entry name" value="P-loop containing nucleoside triphosphate hydrolases"/>
    <property type="match status" value="1"/>
</dbReference>
<dbReference type="SMART" id="SM00448">
    <property type="entry name" value="REC"/>
    <property type="match status" value="1"/>
</dbReference>
<evidence type="ECO:0000256" key="2">
    <source>
        <dbReference type="ARBA" id="ARBA00022840"/>
    </source>
</evidence>
<evidence type="ECO:0000256" key="1">
    <source>
        <dbReference type="ARBA" id="ARBA00022741"/>
    </source>
</evidence>
<dbReference type="Pfam" id="PF25601">
    <property type="entry name" value="AAA_lid_14"/>
    <property type="match status" value="1"/>
</dbReference>
<keyword evidence="3" id="KW-0805">Transcription regulation</keyword>
<dbReference type="Pfam" id="PF14532">
    <property type="entry name" value="Sigma54_activ_2"/>
    <property type="match status" value="1"/>
</dbReference>
<dbReference type="RefSeq" id="WP_317476736.1">
    <property type="nucleotide sequence ID" value="NZ_JARQTW010000007.1"/>
</dbReference>
<keyword evidence="2" id="KW-0067">ATP-binding</keyword>
<dbReference type="InterPro" id="IPR011006">
    <property type="entry name" value="CheY-like_superfamily"/>
</dbReference>
<dbReference type="InterPro" id="IPR002197">
    <property type="entry name" value="HTH_Fis"/>
</dbReference>
<dbReference type="AlphaFoldDB" id="A0AAW6Q841"/>
<accession>A0AAW6Q841</accession>
<dbReference type="Pfam" id="PF00072">
    <property type="entry name" value="Response_reg"/>
    <property type="match status" value="1"/>
</dbReference>
<dbReference type="SUPFAM" id="SSF46689">
    <property type="entry name" value="Homeodomain-like"/>
    <property type="match status" value="1"/>
</dbReference>
<proteinExistence type="predicted"/>
<dbReference type="InterPro" id="IPR058031">
    <property type="entry name" value="AAA_lid_NorR"/>
</dbReference>
<gene>
    <name evidence="8" type="ORF">P7M15_03020</name>
</gene>
<dbReference type="Gene3D" id="3.40.50.300">
    <property type="entry name" value="P-loop containing nucleotide triphosphate hydrolases"/>
    <property type="match status" value="1"/>
</dbReference>
<dbReference type="PROSITE" id="PS50045">
    <property type="entry name" value="SIGMA54_INTERACT_4"/>
    <property type="match status" value="1"/>
</dbReference>
<dbReference type="InterPro" id="IPR027417">
    <property type="entry name" value="P-loop_NTPase"/>
</dbReference>
<dbReference type="Proteomes" id="UP001214976">
    <property type="component" value="Unassembled WGS sequence"/>
</dbReference>
<dbReference type="GO" id="GO:0005524">
    <property type="term" value="F:ATP binding"/>
    <property type="evidence" value="ECO:0007669"/>
    <property type="project" value="UniProtKB-KW"/>
</dbReference>
<dbReference type="InterPro" id="IPR002078">
    <property type="entry name" value="Sigma_54_int"/>
</dbReference>
<name>A0AAW6Q841_9PAST</name>
<keyword evidence="4" id="KW-0804">Transcription</keyword>
<keyword evidence="5" id="KW-0597">Phosphoprotein</keyword>
<evidence type="ECO:0000256" key="3">
    <source>
        <dbReference type="ARBA" id="ARBA00023015"/>
    </source>
</evidence>
<feature type="modified residue" description="4-aspartylphosphate" evidence="5">
    <location>
        <position position="59"/>
    </location>
</feature>
<feature type="domain" description="Sigma-54 factor interaction" evidence="6">
    <location>
        <begin position="145"/>
        <end position="344"/>
    </location>
</feature>
<organism evidence="8 9">
    <name type="scientific">Exercitatus varius</name>
    <dbReference type="NCBI Taxonomy" id="67857"/>
    <lineage>
        <taxon>Bacteria</taxon>
        <taxon>Pseudomonadati</taxon>
        <taxon>Pseudomonadota</taxon>
        <taxon>Gammaproteobacteria</taxon>
        <taxon>Pasteurellales</taxon>
        <taxon>Pasteurellaceae</taxon>
        <taxon>Exercitatus</taxon>
    </lineage>
</organism>
<reference evidence="8" key="1">
    <citation type="submission" date="2023-03" db="EMBL/GenBank/DDBJ databases">
        <title>Classification of Bisgaard taxon 6 and taxon 10 as Exercitatus varius gen. nov., spec. nov.</title>
        <authorList>
            <person name="Christensen H."/>
        </authorList>
    </citation>
    <scope>NUCLEOTIDE SEQUENCE</scope>
    <source>
        <strain evidence="8">86116</strain>
    </source>
</reference>
<dbReference type="PROSITE" id="PS50110">
    <property type="entry name" value="RESPONSE_REGULATORY"/>
    <property type="match status" value="1"/>
</dbReference>
<evidence type="ECO:0000313" key="8">
    <source>
        <dbReference type="EMBL" id="MDG2949502.1"/>
    </source>
</evidence>
<dbReference type="GO" id="GO:0043565">
    <property type="term" value="F:sequence-specific DNA binding"/>
    <property type="evidence" value="ECO:0007669"/>
    <property type="project" value="InterPro"/>
</dbReference>
<dbReference type="InterPro" id="IPR009057">
    <property type="entry name" value="Homeodomain-like_sf"/>
</dbReference>
<dbReference type="Gene3D" id="1.10.8.60">
    <property type="match status" value="1"/>
</dbReference>